<dbReference type="InterPro" id="IPR004499">
    <property type="entry name" value="Pro-tRNA-ligase_IIa_arc-type"/>
</dbReference>
<protein>
    <recommendedName>
        <fullName evidence="1">proline--tRNA ligase</fullName>
        <ecNumber evidence="1">6.1.1.15</ecNumber>
    </recommendedName>
</protein>
<name>A0A5A7RFW6_STRAF</name>
<dbReference type="Gene3D" id="3.30.110.30">
    <property type="entry name" value="C-terminal domain of ProRS"/>
    <property type="match status" value="1"/>
</dbReference>
<dbReference type="PANTHER" id="PTHR43382:SF2">
    <property type="entry name" value="BIFUNCTIONAL GLUTAMATE_PROLINE--TRNA LIGASE"/>
    <property type="match status" value="1"/>
</dbReference>
<keyword evidence="2 10" id="KW-0436">Ligase</keyword>
<dbReference type="InterPro" id="IPR002316">
    <property type="entry name" value="Pro-tRNA-ligase_IIa"/>
</dbReference>
<dbReference type="GO" id="GO:0005737">
    <property type="term" value="C:cytoplasm"/>
    <property type="evidence" value="ECO:0007669"/>
    <property type="project" value="InterPro"/>
</dbReference>
<feature type="domain" description="Aminoacyl-transfer RNA synthetases class-II family profile" evidence="9">
    <location>
        <begin position="60"/>
        <end position="189"/>
    </location>
</feature>
<evidence type="ECO:0000256" key="6">
    <source>
        <dbReference type="ARBA" id="ARBA00023146"/>
    </source>
</evidence>
<feature type="region of interest" description="Disordered" evidence="7">
    <location>
        <begin position="476"/>
        <end position="507"/>
    </location>
</feature>
<dbReference type="AlphaFoldDB" id="A0A5A7RFW6"/>
<evidence type="ECO:0000259" key="9">
    <source>
        <dbReference type="PROSITE" id="PS50862"/>
    </source>
</evidence>
<evidence type="ECO:0000256" key="8">
    <source>
        <dbReference type="SAM" id="Phobius"/>
    </source>
</evidence>
<evidence type="ECO:0000256" key="7">
    <source>
        <dbReference type="SAM" id="MobiDB-lite"/>
    </source>
</evidence>
<reference evidence="11" key="1">
    <citation type="journal article" date="2019" name="Curr. Biol.">
        <title>Genome Sequence of Striga asiatica Provides Insight into the Evolution of Plant Parasitism.</title>
        <authorList>
            <person name="Yoshida S."/>
            <person name="Kim S."/>
            <person name="Wafula E.K."/>
            <person name="Tanskanen J."/>
            <person name="Kim Y.M."/>
            <person name="Honaas L."/>
            <person name="Yang Z."/>
            <person name="Spallek T."/>
            <person name="Conn C.E."/>
            <person name="Ichihashi Y."/>
            <person name="Cheong K."/>
            <person name="Cui S."/>
            <person name="Der J.P."/>
            <person name="Gundlach H."/>
            <person name="Jiao Y."/>
            <person name="Hori C."/>
            <person name="Ishida J.K."/>
            <person name="Kasahara H."/>
            <person name="Kiba T."/>
            <person name="Kim M.S."/>
            <person name="Koo N."/>
            <person name="Laohavisit A."/>
            <person name="Lee Y.H."/>
            <person name="Lumba S."/>
            <person name="McCourt P."/>
            <person name="Mortimer J.C."/>
            <person name="Mutuku J.M."/>
            <person name="Nomura T."/>
            <person name="Sasaki-Sekimoto Y."/>
            <person name="Seto Y."/>
            <person name="Wang Y."/>
            <person name="Wakatake T."/>
            <person name="Sakakibara H."/>
            <person name="Demura T."/>
            <person name="Yamaguchi S."/>
            <person name="Yoneyama K."/>
            <person name="Manabe R.I."/>
            <person name="Nelson D.C."/>
            <person name="Schulman A.H."/>
            <person name="Timko M.P."/>
            <person name="dePamphilis C.W."/>
            <person name="Choi D."/>
            <person name="Shirasu K."/>
        </authorList>
    </citation>
    <scope>NUCLEOTIDE SEQUENCE [LARGE SCALE GENOMIC DNA]</scope>
    <source>
        <strain evidence="11">cv. UVA1</strain>
    </source>
</reference>
<dbReference type="Gene3D" id="3.40.50.800">
    <property type="entry name" value="Anticodon-binding domain"/>
    <property type="match status" value="1"/>
</dbReference>
<dbReference type="GO" id="GO:0006433">
    <property type="term" value="P:prolyl-tRNA aminoacylation"/>
    <property type="evidence" value="ECO:0007669"/>
    <property type="project" value="InterPro"/>
</dbReference>
<dbReference type="OrthoDB" id="1897957at2759"/>
<dbReference type="PRINTS" id="PR01046">
    <property type="entry name" value="TRNASYNTHPRO"/>
</dbReference>
<gene>
    <name evidence="10" type="ORF">STAS_33774</name>
</gene>
<evidence type="ECO:0000256" key="5">
    <source>
        <dbReference type="ARBA" id="ARBA00022917"/>
    </source>
</evidence>
<keyword evidence="5" id="KW-0648">Protein biosynthesis</keyword>
<dbReference type="GO" id="GO:0005524">
    <property type="term" value="F:ATP binding"/>
    <property type="evidence" value="ECO:0007669"/>
    <property type="project" value="UniProtKB-KW"/>
</dbReference>
<dbReference type="Gene3D" id="3.30.930.10">
    <property type="entry name" value="Bira Bifunctional Protein, Domain 2"/>
    <property type="match status" value="2"/>
</dbReference>
<dbReference type="SUPFAM" id="SSF55681">
    <property type="entry name" value="Class II aaRS and biotin synthetases"/>
    <property type="match status" value="1"/>
</dbReference>
<feature type="transmembrane region" description="Helical" evidence="8">
    <location>
        <begin position="530"/>
        <end position="550"/>
    </location>
</feature>
<keyword evidence="8" id="KW-0812">Transmembrane</keyword>
<dbReference type="EMBL" id="BKCP01012403">
    <property type="protein sequence ID" value="GER56058.1"/>
    <property type="molecule type" value="Genomic_DNA"/>
</dbReference>
<dbReference type="PANTHER" id="PTHR43382">
    <property type="entry name" value="PROLYL-TRNA SYNTHETASE"/>
    <property type="match status" value="1"/>
</dbReference>
<evidence type="ECO:0000313" key="10">
    <source>
        <dbReference type="EMBL" id="GER56058.1"/>
    </source>
</evidence>
<keyword evidence="4" id="KW-0067">ATP-binding</keyword>
<keyword evidence="8" id="KW-0472">Membrane</keyword>
<dbReference type="SUPFAM" id="SSF52954">
    <property type="entry name" value="Class II aaRS ABD-related"/>
    <property type="match status" value="1"/>
</dbReference>
<evidence type="ECO:0000256" key="4">
    <source>
        <dbReference type="ARBA" id="ARBA00022840"/>
    </source>
</evidence>
<dbReference type="FunFam" id="3.40.50.800:FF:000005">
    <property type="entry name" value="bifunctional glutamate/proline--tRNA ligase"/>
    <property type="match status" value="1"/>
</dbReference>
<feature type="transmembrane region" description="Helical" evidence="8">
    <location>
        <begin position="865"/>
        <end position="883"/>
    </location>
</feature>
<dbReference type="PROSITE" id="PS50862">
    <property type="entry name" value="AA_TRNA_LIGASE_II"/>
    <property type="match status" value="1"/>
</dbReference>
<feature type="transmembrane region" description="Helical" evidence="8">
    <location>
        <begin position="654"/>
        <end position="685"/>
    </location>
</feature>
<feature type="transmembrane region" description="Helical" evidence="8">
    <location>
        <begin position="727"/>
        <end position="744"/>
    </location>
</feature>
<dbReference type="GO" id="GO:0017101">
    <property type="term" value="C:aminoacyl-tRNA synthetase multienzyme complex"/>
    <property type="evidence" value="ECO:0007669"/>
    <property type="project" value="TreeGrafter"/>
</dbReference>
<evidence type="ECO:0000256" key="2">
    <source>
        <dbReference type="ARBA" id="ARBA00022598"/>
    </source>
</evidence>
<dbReference type="SMART" id="SM00946">
    <property type="entry name" value="ProRS-C_1"/>
    <property type="match status" value="1"/>
</dbReference>
<keyword evidence="11" id="KW-1185">Reference proteome</keyword>
<dbReference type="Pfam" id="PF03129">
    <property type="entry name" value="HGTP_anticodon"/>
    <property type="match status" value="1"/>
</dbReference>
<feature type="non-terminal residue" evidence="10">
    <location>
        <position position="920"/>
    </location>
</feature>
<comment type="caution">
    <text evidence="10">The sequence shown here is derived from an EMBL/GenBank/DDBJ whole genome shotgun (WGS) entry which is preliminary data.</text>
</comment>
<dbReference type="InterPro" id="IPR004154">
    <property type="entry name" value="Anticodon-bd"/>
</dbReference>
<dbReference type="InterPro" id="IPR036621">
    <property type="entry name" value="Anticodon-bd_dom_sf"/>
</dbReference>
<dbReference type="EC" id="6.1.1.15" evidence="1"/>
<dbReference type="InterPro" id="IPR006195">
    <property type="entry name" value="aa-tRNA-synth_II"/>
</dbReference>
<evidence type="ECO:0000256" key="1">
    <source>
        <dbReference type="ARBA" id="ARBA00012831"/>
    </source>
</evidence>
<dbReference type="InterPro" id="IPR045864">
    <property type="entry name" value="aa-tRNA-synth_II/BPL/LPL"/>
</dbReference>
<proteinExistence type="predicted"/>
<keyword evidence="3" id="KW-0547">Nucleotide-binding</keyword>
<evidence type="ECO:0000313" key="11">
    <source>
        <dbReference type="Proteomes" id="UP000325081"/>
    </source>
</evidence>
<dbReference type="GO" id="GO:0004827">
    <property type="term" value="F:proline-tRNA ligase activity"/>
    <property type="evidence" value="ECO:0007669"/>
    <property type="project" value="UniProtKB-EC"/>
</dbReference>
<dbReference type="InterPro" id="IPR021924">
    <property type="entry name" value="DUF3537"/>
</dbReference>
<keyword evidence="6" id="KW-0030">Aminoacyl-tRNA synthetase</keyword>
<evidence type="ECO:0000256" key="3">
    <source>
        <dbReference type="ARBA" id="ARBA00022741"/>
    </source>
</evidence>
<dbReference type="Proteomes" id="UP000325081">
    <property type="component" value="Unassembled WGS sequence"/>
</dbReference>
<dbReference type="InterPro" id="IPR016061">
    <property type="entry name" value="Pro-tRNA_ligase_II_C"/>
</dbReference>
<dbReference type="InterPro" id="IPR017449">
    <property type="entry name" value="Pro-tRNA_synth_II"/>
</dbReference>
<feature type="transmembrane region" description="Helical" evidence="8">
    <location>
        <begin position="764"/>
        <end position="783"/>
    </location>
</feature>
<feature type="transmembrane region" description="Helical" evidence="8">
    <location>
        <begin position="889"/>
        <end position="916"/>
    </location>
</feature>
<organism evidence="10 11">
    <name type="scientific">Striga asiatica</name>
    <name type="common">Asiatic witchweed</name>
    <name type="synonym">Buchnera asiatica</name>
    <dbReference type="NCBI Taxonomy" id="4170"/>
    <lineage>
        <taxon>Eukaryota</taxon>
        <taxon>Viridiplantae</taxon>
        <taxon>Streptophyta</taxon>
        <taxon>Embryophyta</taxon>
        <taxon>Tracheophyta</taxon>
        <taxon>Spermatophyta</taxon>
        <taxon>Magnoliopsida</taxon>
        <taxon>eudicotyledons</taxon>
        <taxon>Gunneridae</taxon>
        <taxon>Pentapetalae</taxon>
        <taxon>asterids</taxon>
        <taxon>lamiids</taxon>
        <taxon>Lamiales</taxon>
        <taxon>Orobanchaceae</taxon>
        <taxon>Buchnereae</taxon>
        <taxon>Striga</taxon>
    </lineage>
</organism>
<keyword evidence="8" id="KW-1133">Transmembrane helix</keyword>
<accession>A0A5A7RFW6</accession>
<dbReference type="Pfam" id="PF09180">
    <property type="entry name" value="ProRS-C_1"/>
    <property type="match status" value="1"/>
</dbReference>
<sequence>MGTQSNGKKEEALNEPNISLSFRKDENFEEWYSEVVVNGEMIEYYDIPGCYVIRPWAISIWEIMKEFFDAEIKKMKIKNCYFPLLVPADFLQKEKDHIKGFASEVAWVTRSGESELKLPIAIRPTSESVMYPYFSKWIRGHRDLPLRFNQWCNVVRWESRKPTPFLRSCEFLWQEGHTAFATKEEADNEAFIPDSGHGLQGATSNCLGQHFARTFEINFENEKGESVNVWQNSWAYTTRTLGLMVMVHGDDKGLVLPPKVASLQAIIIPNVSSFSTNFQAIFHECEKTVKNLSEAGIRADVDLRDNYSYECKNSHWELKGVPLRIGIGPEDLANKKVRAVRRDNFEEIDIPLANLVVEVRNLLDHIQQNLFEVAKQKRDSCIRVVYSWEEFYEALNQKKMVFAPWCDEEEVENDVATRTKGDAKSLCSPLDQPPIPEGTLCFASGKPAKKWTYWGKNFSPFLPMAEVHIQIEVEESRTPHETTPLIKSPGAAHESNSPDEQEDDKETHLDKTLQSLHFFLSFLGFNQSSIWSFVISWGVFLVIGVLLPVVVLEFSDCPGCEKGQIKSFEIGIVISQACLAASSLICLSHNLRKYGVRKFLFVDRYSGHVERFSGQYVQKISESMRTLVLWVLACCLLKTVREIVRFSYVHHGTWWQSAVISLAFVLSWTYVTTIILSSCILFYVVCNLQIIHFDDYGKLLEREPDVVTLLQEHARLRFYLSKISHRFRIYLLLQFVIVTISQFMTLSQTTEYNGMVTISNGGDFAVSTIVQVVAIILCLNAAAKISHRAQGIGALASRWHALMTCTANDASQLRTSNSIGNLEAANRLSAFHVDYSESDLESLDLMTGPTNVQLASYMSSYHKRLALVMYLQANPGGITIFGWTVDRGLINTIFFIELSLVTFVLGKTIVVTSYYFGRTK</sequence>
<dbReference type="SUPFAM" id="SSF64586">
    <property type="entry name" value="C-terminal domain of ProRS"/>
    <property type="match status" value="1"/>
</dbReference>
<dbReference type="CDD" id="cd00862">
    <property type="entry name" value="ProRS_anticodon_zinc"/>
    <property type="match status" value="1"/>
</dbReference>
<dbReference type="Pfam" id="PF12056">
    <property type="entry name" value="DUF3537"/>
    <property type="match status" value="1"/>
</dbReference>
<feature type="transmembrane region" description="Helical" evidence="8">
    <location>
        <begin position="627"/>
        <end position="648"/>
    </location>
</feature>